<keyword evidence="6" id="KW-1185">Reference proteome</keyword>
<dbReference type="InterPro" id="IPR000182">
    <property type="entry name" value="GNAT_dom"/>
</dbReference>
<comment type="caution">
    <text evidence="5">The sequence shown here is derived from an EMBL/GenBank/DDBJ whole genome shotgun (WGS) entry which is preliminary data.</text>
</comment>
<dbReference type="GO" id="GO:0008999">
    <property type="term" value="F:protein-N-terminal-alanine acetyltransferase activity"/>
    <property type="evidence" value="ECO:0007669"/>
    <property type="project" value="TreeGrafter"/>
</dbReference>
<dbReference type="Gene3D" id="3.40.630.30">
    <property type="match status" value="1"/>
</dbReference>
<dbReference type="SUPFAM" id="SSF55729">
    <property type="entry name" value="Acyl-CoA N-acyltransferases (Nat)"/>
    <property type="match status" value="1"/>
</dbReference>
<dbReference type="PROSITE" id="PS51186">
    <property type="entry name" value="GNAT"/>
    <property type="match status" value="1"/>
</dbReference>
<proteinExistence type="inferred from homology"/>
<feature type="domain" description="N-acetyltransferase" evidence="4">
    <location>
        <begin position="13"/>
        <end position="175"/>
    </location>
</feature>
<accession>A0A3D8GU09</accession>
<keyword evidence="2" id="KW-0012">Acyltransferase</keyword>
<name>A0A3D8GU09_9BACI</name>
<dbReference type="GO" id="GO:0005737">
    <property type="term" value="C:cytoplasm"/>
    <property type="evidence" value="ECO:0007669"/>
    <property type="project" value="TreeGrafter"/>
</dbReference>
<dbReference type="CDD" id="cd04301">
    <property type="entry name" value="NAT_SF"/>
    <property type="match status" value="1"/>
</dbReference>
<evidence type="ECO:0000313" key="5">
    <source>
        <dbReference type="EMBL" id="RDU37943.1"/>
    </source>
</evidence>
<keyword evidence="1 5" id="KW-0808">Transferase</keyword>
<dbReference type="Proteomes" id="UP000257144">
    <property type="component" value="Unassembled WGS sequence"/>
</dbReference>
<evidence type="ECO:0000256" key="1">
    <source>
        <dbReference type="ARBA" id="ARBA00022679"/>
    </source>
</evidence>
<reference evidence="5 6" key="1">
    <citation type="submission" date="2018-07" db="EMBL/GenBank/DDBJ databases">
        <title>Bacillus sp. YLB-04 draft genome sequence.</title>
        <authorList>
            <person name="Yu L."/>
            <person name="Tang X."/>
        </authorList>
    </citation>
    <scope>NUCLEOTIDE SEQUENCE [LARGE SCALE GENOMIC DNA]</scope>
    <source>
        <strain evidence="5 6">YLB-04</strain>
    </source>
</reference>
<evidence type="ECO:0000256" key="3">
    <source>
        <dbReference type="ARBA" id="ARBA00038502"/>
    </source>
</evidence>
<dbReference type="OrthoDB" id="9798081at2"/>
<dbReference type="RefSeq" id="WP_115451612.1">
    <property type="nucleotide sequence ID" value="NZ_QNQT01000002.1"/>
</dbReference>
<gene>
    <name evidence="5" type="ORF">DRW41_05275</name>
</gene>
<sequence>MDTYSIVSETTRLIIRPITHSDYEAWIKGFSERLPSQHKYDDGLIDMEECTEEWFADLVDKYKQLALKDSAYILEVFLKEDGRHVGTIDFSTLARDGFQWGRIGYTIHNQFWGKGYGKEAVKEAMGFAFSKLGYHRIEAHINIDNIASERLAQSVGMEFECVRKGFIFEFGKWTDNLVYYRNGN</sequence>
<protein>
    <submittedName>
        <fullName evidence="5">N-acetyltransferase</fullName>
    </submittedName>
</protein>
<evidence type="ECO:0000259" key="4">
    <source>
        <dbReference type="PROSITE" id="PS51186"/>
    </source>
</evidence>
<organism evidence="5 6">
    <name type="scientific">Neobacillus piezotolerans</name>
    <dbReference type="NCBI Taxonomy" id="2259171"/>
    <lineage>
        <taxon>Bacteria</taxon>
        <taxon>Bacillati</taxon>
        <taxon>Bacillota</taxon>
        <taxon>Bacilli</taxon>
        <taxon>Bacillales</taxon>
        <taxon>Bacillaceae</taxon>
        <taxon>Neobacillus</taxon>
    </lineage>
</organism>
<evidence type="ECO:0000256" key="2">
    <source>
        <dbReference type="ARBA" id="ARBA00023315"/>
    </source>
</evidence>
<dbReference type="PANTHER" id="PTHR43792">
    <property type="entry name" value="GNAT FAMILY, PUTATIVE (AFU_ORTHOLOGUE AFUA_3G00765)-RELATED-RELATED"/>
    <property type="match status" value="1"/>
</dbReference>
<dbReference type="Pfam" id="PF13302">
    <property type="entry name" value="Acetyltransf_3"/>
    <property type="match status" value="1"/>
</dbReference>
<dbReference type="AlphaFoldDB" id="A0A3D8GU09"/>
<dbReference type="EMBL" id="QNQT01000002">
    <property type="protein sequence ID" value="RDU37943.1"/>
    <property type="molecule type" value="Genomic_DNA"/>
</dbReference>
<evidence type="ECO:0000313" key="6">
    <source>
        <dbReference type="Proteomes" id="UP000257144"/>
    </source>
</evidence>
<dbReference type="InterPro" id="IPR016181">
    <property type="entry name" value="Acyl_CoA_acyltransferase"/>
</dbReference>
<dbReference type="InterPro" id="IPR051531">
    <property type="entry name" value="N-acetyltransferase"/>
</dbReference>
<comment type="similarity">
    <text evidence="3">Belongs to the acetyltransferase family. RimJ subfamily.</text>
</comment>
<dbReference type="PANTHER" id="PTHR43792:SF8">
    <property type="entry name" value="[RIBOSOMAL PROTEIN US5]-ALANINE N-ACETYLTRANSFERASE"/>
    <property type="match status" value="1"/>
</dbReference>